<keyword evidence="3" id="KW-1185">Reference proteome</keyword>
<feature type="domain" description="ATPase AAA-type core" evidence="1">
    <location>
        <begin position="1"/>
        <end position="96"/>
    </location>
</feature>
<dbReference type="EC" id="3.6.4.3" evidence="2"/>
<dbReference type="Gramene" id="PRQ45684">
    <property type="protein sequence ID" value="PRQ45684"/>
    <property type="gene ID" value="RchiOBHm_Chr3g0494301"/>
</dbReference>
<accession>A0A2P6RGY0</accession>
<organism evidence="2 3">
    <name type="scientific">Rosa chinensis</name>
    <name type="common">China rose</name>
    <dbReference type="NCBI Taxonomy" id="74649"/>
    <lineage>
        <taxon>Eukaryota</taxon>
        <taxon>Viridiplantae</taxon>
        <taxon>Streptophyta</taxon>
        <taxon>Embryophyta</taxon>
        <taxon>Tracheophyta</taxon>
        <taxon>Spermatophyta</taxon>
        <taxon>Magnoliopsida</taxon>
        <taxon>eudicotyledons</taxon>
        <taxon>Gunneridae</taxon>
        <taxon>Pentapetalae</taxon>
        <taxon>rosids</taxon>
        <taxon>fabids</taxon>
        <taxon>Rosales</taxon>
        <taxon>Rosaceae</taxon>
        <taxon>Rosoideae</taxon>
        <taxon>Rosoideae incertae sedis</taxon>
        <taxon>Rosa</taxon>
    </lineage>
</organism>
<dbReference type="STRING" id="74649.A0A2P6RGY0"/>
<proteinExistence type="predicted"/>
<dbReference type="SUPFAM" id="SSF52540">
    <property type="entry name" value="P-loop containing nucleoside triphosphate hydrolases"/>
    <property type="match status" value="1"/>
</dbReference>
<protein>
    <submittedName>
        <fullName evidence="2">Putative microtubule-severing ATPase</fullName>
        <ecNumber evidence="2">3.6.4.3</ecNumber>
    </submittedName>
</protein>
<dbReference type="PANTHER" id="PTHR23074">
    <property type="entry name" value="AAA DOMAIN-CONTAINING"/>
    <property type="match status" value="1"/>
</dbReference>
<dbReference type="OMA" id="IRFRERW"/>
<comment type="caution">
    <text evidence="2">The sequence shown here is derived from an EMBL/GenBank/DDBJ whole genome shotgun (WGS) entry which is preliminary data.</text>
</comment>
<dbReference type="AlphaFoldDB" id="A0A2P6RGY0"/>
<evidence type="ECO:0000259" key="1">
    <source>
        <dbReference type="Pfam" id="PF00004"/>
    </source>
</evidence>
<reference evidence="2 3" key="1">
    <citation type="journal article" date="2018" name="Nat. Genet.">
        <title>The Rosa genome provides new insights in the design of modern roses.</title>
        <authorList>
            <person name="Bendahmane M."/>
        </authorList>
    </citation>
    <scope>NUCLEOTIDE SEQUENCE [LARGE SCALE GENOMIC DNA]</scope>
    <source>
        <strain evidence="3">cv. Old Blush</strain>
    </source>
</reference>
<dbReference type="Gene3D" id="3.40.50.300">
    <property type="entry name" value="P-loop containing nucleotide triphosphate hydrolases"/>
    <property type="match status" value="1"/>
</dbReference>
<dbReference type="Gene3D" id="1.10.8.60">
    <property type="match status" value="1"/>
</dbReference>
<dbReference type="InterPro" id="IPR050304">
    <property type="entry name" value="MT-severing_AAA_ATPase"/>
</dbReference>
<dbReference type="Proteomes" id="UP000238479">
    <property type="component" value="Chromosome 3"/>
</dbReference>
<evidence type="ECO:0000313" key="2">
    <source>
        <dbReference type="EMBL" id="PRQ45684.1"/>
    </source>
</evidence>
<gene>
    <name evidence="2" type="ORF">RchiOBHm_Chr3g0494301</name>
</gene>
<name>A0A2P6RGY0_ROSCH</name>
<dbReference type="GO" id="GO:0005524">
    <property type="term" value="F:ATP binding"/>
    <property type="evidence" value="ECO:0007669"/>
    <property type="project" value="InterPro"/>
</dbReference>
<evidence type="ECO:0000313" key="3">
    <source>
        <dbReference type="Proteomes" id="UP000238479"/>
    </source>
</evidence>
<keyword evidence="2" id="KW-0378">Hydrolase</keyword>
<dbReference type="InterPro" id="IPR027417">
    <property type="entry name" value="P-loop_NTPase"/>
</dbReference>
<dbReference type="EMBL" id="PDCK01000041">
    <property type="protein sequence ID" value="PRQ45684.1"/>
    <property type="molecule type" value="Genomic_DNA"/>
</dbReference>
<sequence>MIAKALAIEAKAVLFQLSPSSIVKWGEDTVHALFAVAQCSRPAVVFLEDIDALLPYLRCWDNWLADQILVIGSTSRPEQLDAATLIRFRERWYIPLPTKGKRVLLLKKFLQNNEICTFTDEEIEEVSSFTEGYSVEDIISVIHMAAVHANQRAGRSAVIQYMDCGDALIHSKPRFSEEEISSIKHWMSSCSKRGEEIRLFSFSEKGEEIGQELGHELA</sequence>
<dbReference type="InterPro" id="IPR003959">
    <property type="entry name" value="ATPase_AAA_core"/>
</dbReference>
<dbReference type="PANTHER" id="PTHR23074:SF83">
    <property type="entry name" value="VACUOLAR PROTEIN SORTING-ASSOCIATED PROTEIN 4A"/>
    <property type="match status" value="1"/>
</dbReference>
<dbReference type="Pfam" id="PF00004">
    <property type="entry name" value="AAA"/>
    <property type="match status" value="1"/>
</dbReference>
<dbReference type="GO" id="GO:0016887">
    <property type="term" value="F:ATP hydrolysis activity"/>
    <property type="evidence" value="ECO:0007669"/>
    <property type="project" value="InterPro"/>
</dbReference>